<keyword evidence="2" id="KW-0808">Transferase</keyword>
<feature type="domain" description="Reverse transcriptase RNase H-like" evidence="9">
    <location>
        <begin position="211"/>
        <end position="288"/>
    </location>
</feature>
<dbReference type="Pfam" id="PF17919">
    <property type="entry name" value="RT_RNaseH_2"/>
    <property type="match status" value="1"/>
</dbReference>
<dbReference type="InterPro" id="IPR043502">
    <property type="entry name" value="DNA/RNA_pol_sf"/>
</dbReference>
<keyword evidence="8" id="KW-0695">RNA-directed DNA polymerase</keyword>
<evidence type="ECO:0000256" key="2">
    <source>
        <dbReference type="ARBA" id="ARBA00022679"/>
    </source>
</evidence>
<dbReference type="AlphaFoldDB" id="A0A2C9V8V2"/>
<evidence type="ECO:0000256" key="4">
    <source>
        <dbReference type="ARBA" id="ARBA00022722"/>
    </source>
</evidence>
<dbReference type="EMBL" id="CM004395">
    <property type="protein sequence ID" value="OAY41196.1"/>
    <property type="molecule type" value="Genomic_DNA"/>
</dbReference>
<keyword evidence="1" id="KW-0645">Protease</keyword>
<dbReference type="InterPro" id="IPR051320">
    <property type="entry name" value="Viral_Replic_Matur_Polypro"/>
</dbReference>
<proteinExistence type="predicted"/>
<dbReference type="GO" id="GO:0006508">
    <property type="term" value="P:proteolysis"/>
    <property type="evidence" value="ECO:0007669"/>
    <property type="project" value="UniProtKB-KW"/>
</dbReference>
<keyword evidence="6" id="KW-0255">Endonuclease</keyword>
<dbReference type="STRING" id="3983.A0A2C9V8V2"/>
<dbReference type="InterPro" id="IPR041577">
    <property type="entry name" value="RT_RNaseH_2"/>
</dbReference>
<evidence type="ECO:0000259" key="9">
    <source>
        <dbReference type="Pfam" id="PF17917"/>
    </source>
</evidence>
<dbReference type="Gene3D" id="3.30.70.270">
    <property type="match status" value="1"/>
</dbReference>
<keyword evidence="7" id="KW-0378">Hydrolase</keyword>
<dbReference type="GO" id="GO:0004519">
    <property type="term" value="F:endonuclease activity"/>
    <property type="evidence" value="ECO:0007669"/>
    <property type="project" value="UniProtKB-KW"/>
</dbReference>
<evidence type="ECO:0000256" key="1">
    <source>
        <dbReference type="ARBA" id="ARBA00022670"/>
    </source>
</evidence>
<evidence type="ECO:0008006" key="12">
    <source>
        <dbReference type="Google" id="ProtNLM"/>
    </source>
</evidence>
<evidence type="ECO:0000256" key="3">
    <source>
        <dbReference type="ARBA" id="ARBA00022695"/>
    </source>
</evidence>
<sequence>MFNAPVLRLSYFIKLFVVETDASGTGMGIMLQQEGHPIAFIFKDFGPRTKGLSVYEREQLAITFAVAKWSKGNRIKQRRRLTNFMIAATGVPLSPTHGLTYNATVIQWRLGNFGAGNRRGFLVMFFDAFVQERTLLLVIAVVAEVVGGVLKQQLCAKLSKCSFGKIEVDYLEHIISAAGVSTDPMKIQTIINWPSPWDIKELRSFVGLTGSLSIIMDASGTGMGIMLQQEGHPIAFIFKDFGLRIKGLSVYEREQLAITIAVAKWRYYLEHGLFFIKTDNESIKQMRQDQFAI</sequence>
<keyword evidence="4" id="KW-0540">Nuclease</keyword>
<gene>
    <name evidence="11" type="ORF">MANES_09G081100</name>
</gene>
<evidence type="ECO:0000313" key="11">
    <source>
        <dbReference type="EMBL" id="OAY41196.1"/>
    </source>
</evidence>
<dbReference type="InterPro" id="IPR043128">
    <property type="entry name" value="Rev_trsase/Diguanyl_cyclase"/>
</dbReference>
<dbReference type="InterPro" id="IPR041373">
    <property type="entry name" value="RT_RNaseH"/>
</dbReference>
<evidence type="ECO:0000256" key="5">
    <source>
        <dbReference type="ARBA" id="ARBA00022750"/>
    </source>
</evidence>
<accession>A0A2C9V8V2</accession>
<protein>
    <recommendedName>
        <fullName evidence="12">Reverse transcriptase RNase H-like domain-containing protein</fullName>
    </recommendedName>
</protein>
<evidence type="ECO:0000259" key="10">
    <source>
        <dbReference type="Pfam" id="PF17919"/>
    </source>
</evidence>
<dbReference type="GO" id="GO:0004190">
    <property type="term" value="F:aspartic-type endopeptidase activity"/>
    <property type="evidence" value="ECO:0007669"/>
    <property type="project" value="UniProtKB-KW"/>
</dbReference>
<evidence type="ECO:0000256" key="8">
    <source>
        <dbReference type="ARBA" id="ARBA00022918"/>
    </source>
</evidence>
<reference evidence="11" key="1">
    <citation type="submission" date="2016-02" db="EMBL/GenBank/DDBJ databases">
        <title>WGS assembly of Manihot esculenta.</title>
        <authorList>
            <person name="Bredeson J.V."/>
            <person name="Prochnik S.E."/>
            <person name="Lyons J.B."/>
            <person name="Schmutz J."/>
            <person name="Grimwood J."/>
            <person name="Vrebalov J."/>
            <person name="Bart R.S."/>
            <person name="Amuge T."/>
            <person name="Ferguson M.E."/>
            <person name="Green R."/>
            <person name="Putnam N."/>
            <person name="Stites J."/>
            <person name="Rounsley S."/>
            <person name="Rokhsar D.S."/>
        </authorList>
    </citation>
    <scope>NUCLEOTIDE SEQUENCE [LARGE SCALE GENOMIC DNA]</scope>
    <source>
        <tissue evidence="11">Leaf</tissue>
    </source>
</reference>
<evidence type="ECO:0000256" key="7">
    <source>
        <dbReference type="ARBA" id="ARBA00022801"/>
    </source>
</evidence>
<dbReference type="GO" id="GO:0003964">
    <property type="term" value="F:RNA-directed DNA polymerase activity"/>
    <property type="evidence" value="ECO:0007669"/>
    <property type="project" value="UniProtKB-KW"/>
</dbReference>
<feature type="domain" description="Reverse transcriptase/retrotransposon-derived protein RNase H-like" evidence="10">
    <location>
        <begin position="2"/>
        <end position="70"/>
    </location>
</feature>
<evidence type="ECO:0000256" key="6">
    <source>
        <dbReference type="ARBA" id="ARBA00022759"/>
    </source>
</evidence>
<dbReference type="Pfam" id="PF17917">
    <property type="entry name" value="RT_RNaseH"/>
    <property type="match status" value="1"/>
</dbReference>
<name>A0A2C9V8V2_MANES</name>
<keyword evidence="5" id="KW-0064">Aspartyl protease</keyword>
<keyword evidence="3" id="KW-0548">Nucleotidyltransferase</keyword>
<organism evidence="11">
    <name type="scientific">Manihot esculenta</name>
    <name type="common">Cassava</name>
    <name type="synonym">Jatropha manihot</name>
    <dbReference type="NCBI Taxonomy" id="3983"/>
    <lineage>
        <taxon>Eukaryota</taxon>
        <taxon>Viridiplantae</taxon>
        <taxon>Streptophyta</taxon>
        <taxon>Embryophyta</taxon>
        <taxon>Tracheophyta</taxon>
        <taxon>Spermatophyta</taxon>
        <taxon>Magnoliopsida</taxon>
        <taxon>eudicotyledons</taxon>
        <taxon>Gunneridae</taxon>
        <taxon>Pentapetalae</taxon>
        <taxon>rosids</taxon>
        <taxon>fabids</taxon>
        <taxon>Malpighiales</taxon>
        <taxon>Euphorbiaceae</taxon>
        <taxon>Crotonoideae</taxon>
        <taxon>Manihoteae</taxon>
        <taxon>Manihot</taxon>
    </lineage>
</organism>
<dbReference type="PANTHER" id="PTHR33064:SF37">
    <property type="entry name" value="RIBONUCLEASE H"/>
    <property type="match status" value="1"/>
</dbReference>
<dbReference type="SUPFAM" id="SSF56672">
    <property type="entry name" value="DNA/RNA polymerases"/>
    <property type="match status" value="2"/>
</dbReference>
<dbReference type="PANTHER" id="PTHR33064">
    <property type="entry name" value="POL PROTEIN"/>
    <property type="match status" value="1"/>
</dbReference>